<dbReference type="RefSeq" id="WP_377396416.1">
    <property type="nucleotide sequence ID" value="NZ_JBHSAN010000056.1"/>
</dbReference>
<dbReference type="PANTHER" id="PTHR34384:SF6">
    <property type="entry name" value="STAPHYLOFERRIN B SYNTHASE"/>
    <property type="match status" value="1"/>
</dbReference>
<comment type="pathway">
    <text evidence="1">Siderophore biosynthesis.</text>
</comment>
<proteinExistence type="inferred from homology"/>
<sequence>MAEPVLNLVMRDLVDALIQERLFGFADGEHDGEWYRVGDIRLRVRPGGKLQPWRYADGPVLHGTREIGPDELIRLVAADEPAVQQVAQDLATAVAHAGVLTDGEADGERMAARRNRPFHPTARAVVGWTVAEVARYGPHRRDPLGLDWLAVHTDCLRFGSGSREPAALLLEPGDHDRLQAGLPAGYTLVPVHPWHYDCVLRREFAAEIDNGAIRPVALGVGRFRPTSSLRTLVSADPARHVKLPLGVNTLGSARLLPPRYLDNGERGERLLRQVLTRDADLAALVTVCDERTWCGWAGDEFADRPGLLAAQVRSYPPEVPDAVPLGALAAEEWYRMRPVDPVPFFRALADDFCAMAIGFLRHGVLPELHGQNVARSGRRFVLRDHDAVRYCPGWLAAAGIPEPGYRVKPGVRQSLRLDDPGALVGFLQTLGFQVNLYGIADALTRHYSITENVLWNQLRAALTDCLDRLEPPPLVRRLLLEAPTWPSRQVLGPLLRSGRSNDASMPASTGTVPNPLAS</sequence>
<dbReference type="InterPro" id="IPR022770">
    <property type="entry name" value="IucA/IucC-like_C"/>
</dbReference>
<name>A0ABW5WGU3_9PSEU</name>
<evidence type="ECO:0000259" key="4">
    <source>
        <dbReference type="Pfam" id="PF04183"/>
    </source>
</evidence>
<dbReference type="InterPro" id="IPR037455">
    <property type="entry name" value="LucA/IucC-like"/>
</dbReference>
<dbReference type="Proteomes" id="UP001597478">
    <property type="component" value="Unassembled WGS sequence"/>
</dbReference>
<evidence type="ECO:0000313" key="6">
    <source>
        <dbReference type="EMBL" id="MFD2802295.1"/>
    </source>
</evidence>
<feature type="domain" description="Aerobactin siderophore biosynthesis IucA/IucC N-terminal" evidence="4">
    <location>
        <begin position="114"/>
        <end position="329"/>
    </location>
</feature>
<evidence type="ECO:0000259" key="5">
    <source>
        <dbReference type="Pfam" id="PF06276"/>
    </source>
</evidence>
<dbReference type="Pfam" id="PF06276">
    <property type="entry name" value="FhuF"/>
    <property type="match status" value="1"/>
</dbReference>
<dbReference type="PANTHER" id="PTHR34384">
    <property type="entry name" value="L-2,3-DIAMINOPROPANOATE--CITRATE LIGASE"/>
    <property type="match status" value="1"/>
</dbReference>
<evidence type="ECO:0000256" key="1">
    <source>
        <dbReference type="ARBA" id="ARBA00004924"/>
    </source>
</evidence>
<protein>
    <submittedName>
        <fullName evidence="6">IucA/IucC family protein</fullName>
    </submittedName>
</protein>
<feature type="domain" description="Aerobactin siderophore biosynthesis IucA/IucC-like C-terminal" evidence="5">
    <location>
        <begin position="359"/>
        <end position="491"/>
    </location>
</feature>
<reference evidence="7" key="1">
    <citation type="journal article" date="2019" name="Int. J. Syst. Evol. Microbiol.">
        <title>The Global Catalogue of Microorganisms (GCM) 10K type strain sequencing project: providing services to taxonomists for standard genome sequencing and annotation.</title>
        <authorList>
            <consortium name="The Broad Institute Genomics Platform"/>
            <consortium name="The Broad Institute Genome Sequencing Center for Infectious Disease"/>
            <person name="Wu L."/>
            <person name="Ma J."/>
        </authorList>
    </citation>
    <scope>NUCLEOTIDE SEQUENCE [LARGE SCALE GENOMIC DNA]</scope>
    <source>
        <strain evidence="7">IBRC-M 10906</strain>
    </source>
</reference>
<organism evidence="6 7">
    <name type="scientific">Prauserella oleivorans</name>
    <dbReference type="NCBI Taxonomy" id="1478153"/>
    <lineage>
        <taxon>Bacteria</taxon>
        <taxon>Bacillati</taxon>
        <taxon>Actinomycetota</taxon>
        <taxon>Actinomycetes</taxon>
        <taxon>Pseudonocardiales</taxon>
        <taxon>Pseudonocardiaceae</taxon>
        <taxon>Prauserella</taxon>
    </lineage>
</organism>
<accession>A0ABW5WGU3</accession>
<comment type="caution">
    <text evidence="6">The sequence shown here is derived from an EMBL/GenBank/DDBJ whole genome shotgun (WGS) entry which is preliminary data.</text>
</comment>
<feature type="compositionally biased region" description="Polar residues" evidence="3">
    <location>
        <begin position="498"/>
        <end position="518"/>
    </location>
</feature>
<feature type="region of interest" description="Disordered" evidence="3">
    <location>
        <begin position="496"/>
        <end position="518"/>
    </location>
</feature>
<evidence type="ECO:0000256" key="3">
    <source>
        <dbReference type="SAM" id="MobiDB-lite"/>
    </source>
</evidence>
<evidence type="ECO:0000313" key="7">
    <source>
        <dbReference type="Proteomes" id="UP001597478"/>
    </source>
</evidence>
<gene>
    <name evidence="6" type="ORF">ACFS2C_23170</name>
</gene>
<dbReference type="InterPro" id="IPR007310">
    <property type="entry name" value="Aerobactin_biosyn_IucA/IucC_N"/>
</dbReference>
<dbReference type="Pfam" id="PF04183">
    <property type="entry name" value="IucA_IucC"/>
    <property type="match status" value="1"/>
</dbReference>
<dbReference type="Gene3D" id="1.10.510.40">
    <property type="match status" value="1"/>
</dbReference>
<keyword evidence="7" id="KW-1185">Reference proteome</keyword>
<evidence type="ECO:0000256" key="2">
    <source>
        <dbReference type="ARBA" id="ARBA00007832"/>
    </source>
</evidence>
<comment type="similarity">
    <text evidence="2">Belongs to the IucA/IucC family.</text>
</comment>
<dbReference type="EMBL" id="JBHUOF010000045">
    <property type="protein sequence ID" value="MFD2802295.1"/>
    <property type="molecule type" value="Genomic_DNA"/>
</dbReference>